<evidence type="ECO:0000256" key="5">
    <source>
        <dbReference type="ARBA" id="ARBA00023002"/>
    </source>
</evidence>
<evidence type="ECO:0000256" key="9">
    <source>
        <dbReference type="RuleBase" id="RU000461"/>
    </source>
</evidence>
<keyword evidence="10" id="KW-0472">Membrane</keyword>
<dbReference type="PROSITE" id="PS00086">
    <property type="entry name" value="CYTOCHROME_P450"/>
    <property type="match status" value="1"/>
</dbReference>
<dbReference type="OrthoDB" id="1470350at2759"/>
<evidence type="ECO:0000256" key="10">
    <source>
        <dbReference type="SAM" id="Phobius"/>
    </source>
</evidence>
<dbReference type="AlphaFoldDB" id="A0A834I5F9"/>
<protein>
    <recommendedName>
        <fullName evidence="13">Cytochrome P450</fullName>
    </recommendedName>
</protein>
<dbReference type="GO" id="GO:0020037">
    <property type="term" value="F:heme binding"/>
    <property type="evidence" value="ECO:0007669"/>
    <property type="project" value="InterPro"/>
</dbReference>
<dbReference type="PANTHER" id="PTHR24291">
    <property type="entry name" value="CYTOCHROME P450 FAMILY 4"/>
    <property type="match status" value="1"/>
</dbReference>
<dbReference type="PRINTS" id="PR00385">
    <property type="entry name" value="P450"/>
</dbReference>
<dbReference type="GO" id="GO:0005506">
    <property type="term" value="F:iron ion binding"/>
    <property type="evidence" value="ECO:0007669"/>
    <property type="project" value="InterPro"/>
</dbReference>
<evidence type="ECO:0000256" key="7">
    <source>
        <dbReference type="ARBA" id="ARBA00023033"/>
    </source>
</evidence>
<dbReference type="InterPro" id="IPR002401">
    <property type="entry name" value="Cyt_P450_E_grp-I"/>
</dbReference>
<dbReference type="PRINTS" id="PR00463">
    <property type="entry name" value="EP450I"/>
</dbReference>
<gene>
    <name evidence="11" type="ORF">GWI33_013973</name>
</gene>
<dbReference type="CDD" id="cd20628">
    <property type="entry name" value="CYP4"/>
    <property type="match status" value="1"/>
</dbReference>
<proteinExistence type="inferred from homology"/>
<evidence type="ECO:0000256" key="2">
    <source>
        <dbReference type="ARBA" id="ARBA00010617"/>
    </source>
</evidence>
<keyword evidence="4 8" id="KW-0479">Metal-binding</keyword>
<evidence type="ECO:0000256" key="1">
    <source>
        <dbReference type="ARBA" id="ARBA00001971"/>
    </source>
</evidence>
<dbReference type="InterPro" id="IPR050196">
    <property type="entry name" value="Cytochrome_P450_Monoox"/>
</dbReference>
<keyword evidence="10" id="KW-0812">Transmembrane</keyword>
<reference evidence="11" key="1">
    <citation type="submission" date="2020-08" db="EMBL/GenBank/DDBJ databases">
        <title>Genome sequencing and assembly of the red palm weevil Rhynchophorus ferrugineus.</title>
        <authorList>
            <person name="Dias G.B."/>
            <person name="Bergman C.M."/>
            <person name="Manee M."/>
        </authorList>
    </citation>
    <scope>NUCLEOTIDE SEQUENCE</scope>
    <source>
        <strain evidence="11">AA-2017</strain>
        <tissue evidence="11">Whole larva</tissue>
    </source>
</reference>
<keyword evidence="5 9" id="KW-0560">Oxidoreductase</keyword>
<comment type="cofactor">
    <cofactor evidence="1 8">
        <name>heme</name>
        <dbReference type="ChEBI" id="CHEBI:30413"/>
    </cofactor>
</comment>
<dbReference type="Gene3D" id="1.10.630.10">
    <property type="entry name" value="Cytochrome P450"/>
    <property type="match status" value="1"/>
</dbReference>
<name>A0A834I5F9_RHYFE</name>
<organism evidence="11 12">
    <name type="scientific">Rhynchophorus ferrugineus</name>
    <name type="common">Red palm weevil</name>
    <name type="synonym">Curculio ferrugineus</name>
    <dbReference type="NCBI Taxonomy" id="354439"/>
    <lineage>
        <taxon>Eukaryota</taxon>
        <taxon>Metazoa</taxon>
        <taxon>Ecdysozoa</taxon>
        <taxon>Arthropoda</taxon>
        <taxon>Hexapoda</taxon>
        <taxon>Insecta</taxon>
        <taxon>Pterygota</taxon>
        <taxon>Neoptera</taxon>
        <taxon>Endopterygota</taxon>
        <taxon>Coleoptera</taxon>
        <taxon>Polyphaga</taxon>
        <taxon>Cucujiformia</taxon>
        <taxon>Curculionidae</taxon>
        <taxon>Dryophthorinae</taxon>
        <taxon>Rhynchophorus</taxon>
    </lineage>
</organism>
<evidence type="ECO:0000256" key="6">
    <source>
        <dbReference type="ARBA" id="ARBA00023004"/>
    </source>
</evidence>
<accession>A0A834I5F9</accession>
<dbReference type="InterPro" id="IPR017972">
    <property type="entry name" value="Cyt_P450_CS"/>
</dbReference>
<dbReference type="GO" id="GO:0004497">
    <property type="term" value="F:monooxygenase activity"/>
    <property type="evidence" value="ECO:0007669"/>
    <property type="project" value="UniProtKB-KW"/>
</dbReference>
<comment type="similarity">
    <text evidence="2 9">Belongs to the cytochrome P450 family.</text>
</comment>
<feature type="binding site" description="axial binding residue" evidence="8">
    <location>
        <position position="513"/>
    </location>
    <ligand>
        <name>heme</name>
        <dbReference type="ChEBI" id="CHEBI:30413"/>
    </ligand>
    <ligandPart>
        <name>Fe</name>
        <dbReference type="ChEBI" id="CHEBI:18248"/>
    </ligandPart>
</feature>
<keyword evidence="10" id="KW-1133">Transmembrane helix</keyword>
<evidence type="ECO:0000256" key="4">
    <source>
        <dbReference type="ARBA" id="ARBA00022723"/>
    </source>
</evidence>
<sequence>MDGMSLFVQNTYVISVNDQKWRTTFNFSYLHSKRYKFKRIHVGRLVSLKCVTKYSVGRGYLNSAPFKMELVLSVLVILLSVIVCLPLFKSYRKNKFFEKCFGAIPTEKWYPIFGSAYRILSANHKDRWNVMKSRHKIYGPIFRGTIGPTHIVYLSKAEHLKVILRSYTNIKKGRSYNALKPWLGDGLISGGGEHWKFHRKVIRPAFYVTVLDKYMDVFSNNSSELLDIFEQKVGQGYFDVFPLMTQLSLETIAETAMGVKLNFMKNPKLEYPNAILNYLYVAIKRMFNPLTRNEFLFKLTKDGKYCKQQLDIINSFNRKIIRERREHYENHKDEYRLDENSKTKMAFLDLLLACQETNSFTDQEVEEEVNTFMFGGQDTTAFSNTYTLMALGNNLDVQRKVQEEIDSIFHGDERPVTSEDCKKMEYMERVIKESLRCYTIVPFISRELEEEVEIDGFIIPKGVGVLMSLYDLHQDPEQFPEPEKFDPDRFLPENVAKRHPFAFAPFSAGPRNCIGQNFAFRSVKTTLTHILRRYNVKCLEKPEEVEKYYEIGLRPVNGIHISLERRH</sequence>
<dbReference type="Pfam" id="PF00067">
    <property type="entry name" value="p450"/>
    <property type="match status" value="1"/>
</dbReference>
<evidence type="ECO:0000313" key="12">
    <source>
        <dbReference type="Proteomes" id="UP000625711"/>
    </source>
</evidence>
<keyword evidence="6 8" id="KW-0408">Iron</keyword>
<evidence type="ECO:0008006" key="13">
    <source>
        <dbReference type="Google" id="ProtNLM"/>
    </source>
</evidence>
<dbReference type="GO" id="GO:0016705">
    <property type="term" value="F:oxidoreductase activity, acting on paired donors, with incorporation or reduction of molecular oxygen"/>
    <property type="evidence" value="ECO:0007669"/>
    <property type="project" value="InterPro"/>
</dbReference>
<evidence type="ECO:0000256" key="8">
    <source>
        <dbReference type="PIRSR" id="PIRSR602401-1"/>
    </source>
</evidence>
<evidence type="ECO:0000256" key="3">
    <source>
        <dbReference type="ARBA" id="ARBA00022617"/>
    </source>
</evidence>
<evidence type="ECO:0000313" key="11">
    <source>
        <dbReference type="EMBL" id="KAF7273319.1"/>
    </source>
</evidence>
<dbReference type="SUPFAM" id="SSF48264">
    <property type="entry name" value="Cytochrome P450"/>
    <property type="match status" value="1"/>
</dbReference>
<feature type="transmembrane region" description="Helical" evidence="10">
    <location>
        <begin position="70"/>
        <end position="88"/>
    </location>
</feature>
<keyword evidence="3 8" id="KW-0349">Heme</keyword>
<dbReference type="InterPro" id="IPR001128">
    <property type="entry name" value="Cyt_P450"/>
</dbReference>
<comment type="caution">
    <text evidence="11">The sequence shown here is derived from an EMBL/GenBank/DDBJ whole genome shotgun (WGS) entry which is preliminary data.</text>
</comment>
<dbReference type="EMBL" id="JAACXV010013493">
    <property type="protein sequence ID" value="KAF7273319.1"/>
    <property type="molecule type" value="Genomic_DNA"/>
</dbReference>
<keyword evidence="12" id="KW-1185">Reference proteome</keyword>
<keyword evidence="7 9" id="KW-0503">Monooxygenase</keyword>
<dbReference type="PANTHER" id="PTHR24291:SF209">
    <property type="entry name" value="CYTOCHROME P450-LIKE PROTEIN"/>
    <property type="match status" value="1"/>
</dbReference>
<dbReference type="Proteomes" id="UP000625711">
    <property type="component" value="Unassembled WGS sequence"/>
</dbReference>
<dbReference type="InterPro" id="IPR036396">
    <property type="entry name" value="Cyt_P450_sf"/>
</dbReference>